<feature type="domain" description="Nitrite/sulphite reductase 4Fe-4S" evidence="8">
    <location>
        <begin position="228"/>
        <end position="392"/>
    </location>
</feature>
<feature type="region of interest" description="Disordered" evidence="7">
    <location>
        <begin position="181"/>
        <end position="205"/>
    </location>
</feature>
<comment type="caution">
    <text evidence="10">The sequence shown here is derived from an EMBL/GenBank/DDBJ whole genome shotgun (WGS) entry which is preliminary data.</text>
</comment>
<feature type="domain" description="Nitrite/Sulfite reductase ferredoxin-like" evidence="9">
    <location>
        <begin position="110"/>
        <end position="171"/>
    </location>
</feature>
<evidence type="ECO:0000256" key="2">
    <source>
        <dbReference type="ARBA" id="ARBA00022617"/>
    </source>
</evidence>
<evidence type="ECO:0000256" key="4">
    <source>
        <dbReference type="ARBA" id="ARBA00023002"/>
    </source>
</evidence>
<evidence type="ECO:0000313" key="11">
    <source>
        <dbReference type="Proteomes" id="UP000598032"/>
    </source>
</evidence>
<dbReference type="Gene3D" id="3.90.480.20">
    <property type="match status" value="2"/>
</dbReference>
<evidence type="ECO:0000259" key="8">
    <source>
        <dbReference type="Pfam" id="PF01077"/>
    </source>
</evidence>
<reference evidence="10 11" key="1">
    <citation type="submission" date="2020-10" db="EMBL/GenBank/DDBJ databases">
        <authorList>
            <person name="Peeters C."/>
        </authorList>
    </citation>
    <scope>NUCLEOTIDE SEQUENCE [LARGE SCALE GENOMIC DNA]</scope>
    <source>
        <strain evidence="10 11">LMG 28140</strain>
    </source>
</reference>
<dbReference type="InterPro" id="IPR012798">
    <property type="entry name" value="Cbl_synth_CobG-like"/>
</dbReference>
<organism evidence="10 11">
    <name type="scientific">Paraburkholderia metrosideri</name>
    <dbReference type="NCBI Taxonomy" id="580937"/>
    <lineage>
        <taxon>Bacteria</taxon>
        <taxon>Pseudomonadati</taxon>
        <taxon>Pseudomonadota</taxon>
        <taxon>Betaproteobacteria</taxon>
        <taxon>Burkholderiales</taxon>
        <taxon>Burkholderiaceae</taxon>
        <taxon>Paraburkholderia</taxon>
    </lineage>
</organism>
<evidence type="ECO:0000256" key="1">
    <source>
        <dbReference type="ARBA" id="ARBA00022485"/>
    </source>
</evidence>
<dbReference type="PANTHER" id="PTHR32439:SF9">
    <property type="entry name" value="BLR3264 PROTEIN"/>
    <property type="match status" value="1"/>
</dbReference>
<keyword evidence="2" id="KW-0349">Heme</keyword>
<keyword evidence="3" id="KW-0479">Metal-binding</keyword>
<keyword evidence="1" id="KW-0004">4Fe-4S</keyword>
<name>A0ABN7HJN9_9BURK</name>
<dbReference type="SUPFAM" id="SSF55124">
    <property type="entry name" value="Nitrite/Sulfite reductase N-terminal domain-like"/>
    <property type="match status" value="2"/>
</dbReference>
<dbReference type="Proteomes" id="UP000598032">
    <property type="component" value="Unassembled WGS sequence"/>
</dbReference>
<dbReference type="InterPro" id="IPR005117">
    <property type="entry name" value="NiRdtase/SiRdtase_haem-b_fer"/>
</dbReference>
<dbReference type="InterPro" id="IPR006067">
    <property type="entry name" value="NO2/SO3_Rdtase_4Fe4S_dom"/>
</dbReference>
<dbReference type="PANTHER" id="PTHR32439">
    <property type="entry name" value="FERREDOXIN--NITRITE REDUCTASE, CHLOROPLASTIC"/>
    <property type="match status" value="1"/>
</dbReference>
<evidence type="ECO:0000259" key="9">
    <source>
        <dbReference type="Pfam" id="PF03460"/>
    </source>
</evidence>
<dbReference type="EMBL" id="CAJHCP010000002">
    <property type="protein sequence ID" value="CAD6518212.1"/>
    <property type="molecule type" value="Genomic_DNA"/>
</dbReference>
<dbReference type="Gene3D" id="3.30.413.10">
    <property type="entry name" value="Sulfite Reductase Hemoprotein, domain 1"/>
    <property type="match status" value="2"/>
</dbReference>
<keyword evidence="11" id="KW-1185">Reference proteome</keyword>
<evidence type="ECO:0008006" key="12">
    <source>
        <dbReference type="Google" id="ProtNLM"/>
    </source>
</evidence>
<protein>
    <recommendedName>
        <fullName evidence="12">Precorrin-3B synthase</fullName>
    </recommendedName>
</protein>
<evidence type="ECO:0000313" key="10">
    <source>
        <dbReference type="EMBL" id="CAD6518212.1"/>
    </source>
</evidence>
<feature type="domain" description="Nitrite/Sulfite reductase ferredoxin-like" evidence="9">
    <location>
        <begin position="420"/>
        <end position="486"/>
    </location>
</feature>
<keyword evidence="6" id="KW-0411">Iron-sulfur</keyword>
<dbReference type="Pfam" id="PF03460">
    <property type="entry name" value="NIR_SIR_ferr"/>
    <property type="match status" value="2"/>
</dbReference>
<evidence type="ECO:0000256" key="3">
    <source>
        <dbReference type="ARBA" id="ARBA00022723"/>
    </source>
</evidence>
<dbReference type="NCBIfam" id="TIGR02435">
    <property type="entry name" value="CobG"/>
    <property type="match status" value="1"/>
</dbReference>
<keyword evidence="5" id="KW-0408">Iron</keyword>
<dbReference type="InterPro" id="IPR045854">
    <property type="entry name" value="NO2/SO3_Rdtase_4Fe4S_sf"/>
</dbReference>
<sequence length="599" mass="61044">MPLWLPPQLYAASPPALRATGLTGKAAADPYLGLELPARRPAGKPVRASQHRAGCTDAAASRRAACSGLRATLNPVSVLNQASSSLVLPHVASTLRPSACPGLLRIVAARDGGICRIKLPGGELSAAQADAIADASARYAAGVIELTIRANLQVRGVQSGHEAALIAALVEAGLGPASSSTPSSASFSSSAPTPTPASASFSSSAPAGDATGAASAASAANAALASSADDVRNVMISPAAGRDPSALIDTTPLCAELLTLLQREARFAALSPKFALLLDGGERLARVDHPHDVWLAASQDAEGVRFVFGLAGCPPDASAFQPAAARHRATRPLQASNGSGALAAVLPSQVPALVRALLHTFIDLAAADATRMRHLLATHSVDAVLQHAQTYVDFPLSRDASLSGWQRNTQADASLRLGAHAQRTPGTWHAGGQPALGRIDADTLHALAALARRHNSGTLHVTPWQSVLLPDIASDAVPAVLAGLTASGLACDPSQAITRLIACAGSSGCAKSFADTKADALQLAAHLPAGVDVHLSGCLRSCAAAHCAPYTMLAVAPGTYDLYRRDDSQPGFGHCVAHQLTIQQAAGTLARLARSDTDA</sequence>
<keyword evidence="4" id="KW-0560">Oxidoreductase</keyword>
<evidence type="ECO:0000256" key="6">
    <source>
        <dbReference type="ARBA" id="ARBA00023014"/>
    </source>
</evidence>
<evidence type="ECO:0000256" key="5">
    <source>
        <dbReference type="ARBA" id="ARBA00023004"/>
    </source>
</evidence>
<proteinExistence type="predicted"/>
<dbReference type="SUPFAM" id="SSF56014">
    <property type="entry name" value="Nitrite and sulphite reductase 4Fe-4S domain-like"/>
    <property type="match status" value="2"/>
</dbReference>
<dbReference type="Pfam" id="PF01077">
    <property type="entry name" value="NIR_SIR"/>
    <property type="match status" value="1"/>
</dbReference>
<evidence type="ECO:0000256" key="7">
    <source>
        <dbReference type="SAM" id="MobiDB-lite"/>
    </source>
</evidence>
<gene>
    <name evidence="10" type="ORF">LMG28140_01056</name>
</gene>
<dbReference type="InterPro" id="IPR036136">
    <property type="entry name" value="Nit/Sulf_reduc_fer-like_dom_sf"/>
</dbReference>
<accession>A0ABN7HJN9</accession>
<dbReference type="InterPro" id="IPR051329">
    <property type="entry name" value="NIR_SIR_4Fe-4S"/>
</dbReference>